<dbReference type="InterPro" id="IPR034161">
    <property type="entry name" value="Pepsin-like_plant"/>
</dbReference>
<evidence type="ECO:0000256" key="2">
    <source>
        <dbReference type="ARBA" id="ARBA00022670"/>
    </source>
</evidence>
<keyword evidence="4" id="KW-0378">Hydrolase</keyword>
<dbReference type="InterPro" id="IPR032861">
    <property type="entry name" value="TAXi_N"/>
</dbReference>
<evidence type="ECO:0000256" key="1">
    <source>
        <dbReference type="ARBA" id="ARBA00007447"/>
    </source>
</evidence>
<dbReference type="Pfam" id="PF14541">
    <property type="entry name" value="TAXi_C"/>
    <property type="match status" value="1"/>
</dbReference>
<dbReference type="Proteomes" id="UP001202328">
    <property type="component" value="Unassembled WGS sequence"/>
</dbReference>
<proteinExistence type="inferred from homology"/>
<gene>
    <name evidence="8" type="ORF">MKW98_006261</name>
</gene>
<sequence>MAASSTIPITMVFLILLSCFISTTFSLRVISDHKPHTKPLGFTTRLIHRDSPESPFYDPKLTRTDRMRNAIQRSLDRYNHYTSNIVVPNNVRAPISYRTSEYVISFRVGTPAVDTYAVIDTGSDLTWLQCKPCHNCYDQEIPMFDPRESTSYAKVGCEDVRCKAERGSTCDKDGSSCRYNLNYDDSGHSHGILSTETFVFQYDTRSGNISILELAFGCGYDNGFPYITSQRVGAPGLIGLSRDPLSLISLLAFDHFSHCLVPMTWNKTSLLRFGLDAIMTKDTTPMMDYGNLTTGAYYVMLEGISVAERGLHIPDGTFDITEDGGGGVIIDTGTEYTYIHLVAHVYMIAELEAQIKLDYVPPSPEDKFPLCYKKNMTAGILSMPDITFHFSGMNFDLNKWNVWEEVGDSKICLTLLQADDGLTVIGAHHLQNVNVGYDLRKKVISLENRDCTQT</sequence>
<reference evidence="8" key="1">
    <citation type="submission" date="2022-04" db="EMBL/GenBank/DDBJ databases">
        <title>A functionally conserved STORR gene fusion in Papaver species that diverged 16.8 million years ago.</title>
        <authorList>
            <person name="Catania T."/>
        </authorList>
    </citation>
    <scope>NUCLEOTIDE SEQUENCE</scope>
    <source>
        <strain evidence="8">S-188037</strain>
    </source>
</reference>
<dbReference type="Pfam" id="PF14543">
    <property type="entry name" value="TAXi_N"/>
    <property type="match status" value="1"/>
</dbReference>
<comment type="similarity">
    <text evidence="1">Belongs to the peptidase A1 family.</text>
</comment>
<dbReference type="GO" id="GO:0004190">
    <property type="term" value="F:aspartic-type endopeptidase activity"/>
    <property type="evidence" value="ECO:0007669"/>
    <property type="project" value="UniProtKB-KW"/>
</dbReference>
<feature type="chain" id="PRO_5042054796" description="Peptidase A1 domain-containing protein" evidence="6">
    <location>
        <begin position="27"/>
        <end position="454"/>
    </location>
</feature>
<evidence type="ECO:0000256" key="4">
    <source>
        <dbReference type="ARBA" id="ARBA00022801"/>
    </source>
</evidence>
<evidence type="ECO:0000313" key="8">
    <source>
        <dbReference type="EMBL" id="KAI3955901.1"/>
    </source>
</evidence>
<comment type="caution">
    <text evidence="8">The sequence shown here is derived from an EMBL/GenBank/DDBJ whole genome shotgun (WGS) entry which is preliminary data.</text>
</comment>
<dbReference type="CDD" id="cd05476">
    <property type="entry name" value="pepsin_A_like_plant"/>
    <property type="match status" value="1"/>
</dbReference>
<keyword evidence="2" id="KW-0645">Protease</keyword>
<protein>
    <recommendedName>
        <fullName evidence="7">Peptidase A1 domain-containing protein</fullName>
    </recommendedName>
</protein>
<evidence type="ECO:0000259" key="7">
    <source>
        <dbReference type="PROSITE" id="PS51767"/>
    </source>
</evidence>
<evidence type="ECO:0000256" key="6">
    <source>
        <dbReference type="SAM" id="SignalP"/>
    </source>
</evidence>
<dbReference type="PROSITE" id="PS00141">
    <property type="entry name" value="ASP_PROTEASE"/>
    <property type="match status" value="1"/>
</dbReference>
<dbReference type="EMBL" id="JAJJMB010001716">
    <property type="protein sequence ID" value="KAI3955901.1"/>
    <property type="molecule type" value="Genomic_DNA"/>
</dbReference>
<dbReference type="PANTHER" id="PTHR47967">
    <property type="entry name" value="OS07G0603500 PROTEIN-RELATED"/>
    <property type="match status" value="1"/>
</dbReference>
<keyword evidence="3" id="KW-0064">Aspartyl protease</keyword>
<evidence type="ECO:0000256" key="5">
    <source>
        <dbReference type="ARBA" id="ARBA00023180"/>
    </source>
</evidence>
<dbReference type="PANTHER" id="PTHR47967:SF128">
    <property type="entry name" value="ASPARTIC PROTEINASE CDR1-LIKE"/>
    <property type="match status" value="1"/>
</dbReference>
<dbReference type="PROSITE" id="PS51767">
    <property type="entry name" value="PEPTIDASE_A1"/>
    <property type="match status" value="1"/>
</dbReference>
<dbReference type="GO" id="GO:0005576">
    <property type="term" value="C:extracellular region"/>
    <property type="evidence" value="ECO:0007669"/>
    <property type="project" value="TreeGrafter"/>
</dbReference>
<dbReference type="Gene3D" id="2.40.70.10">
    <property type="entry name" value="Acid Proteases"/>
    <property type="match status" value="2"/>
</dbReference>
<feature type="domain" description="Peptidase A1" evidence="7">
    <location>
        <begin position="102"/>
        <end position="447"/>
    </location>
</feature>
<keyword evidence="6" id="KW-0732">Signal</keyword>
<dbReference type="InterPro" id="IPR051708">
    <property type="entry name" value="Plant_Aspart_Prot_A1"/>
</dbReference>
<dbReference type="InterPro" id="IPR032799">
    <property type="entry name" value="TAXi_C"/>
</dbReference>
<keyword evidence="9" id="KW-1185">Reference proteome</keyword>
<dbReference type="GO" id="GO:0006508">
    <property type="term" value="P:proteolysis"/>
    <property type="evidence" value="ECO:0007669"/>
    <property type="project" value="UniProtKB-KW"/>
</dbReference>
<keyword evidence="5" id="KW-0325">Glycoprotein</keyword>
<organism evidence="8 9">
    <name type="scientific">Papaver atlanticum</name>
    <dbReference type="NCBI Taxonomy" id="357466"/>
    <lineage>
        <taxon>Eukaryota</taxon>
        <taxon>Viridiplantae</taxon>
        <taxon>Streptophyta</taxon>
        <taxon>Embryophyta</taxon>
        <taxon>Tracheophyta</taxon>
        <taxon>Spermatophyta</taxon>
        <taxon>Magnoliopsida</taxon>
        <taxon>Ranunculales</taxon>
        <taxon>Papaveraceae</taxon>
        <taxon>Papaveroideae</taxon>
        <taxon>Papaver</taxon>
    </lineage>
</organism>
<evidence type="ECO:0000256" key="3">
    <source>
        <dbReference type="ARBA" id="ARBA00022750"/>
    </source>
</evidence>
<accession>A0AAD4TH94</accession>
<dbReference type="InterPro" id="IPR001969">
    <property type="entry name" value="Aspartic_peptidase_AS"/>
</dbReference>
<feature type="signal peptide" evidence="6">
    <location>
        <begin position="1"/>
        <end position="26"/>
    </location>
</feature>
<dbReference type="SUPFAM" id="SSF50630">
    <property type="entry name" value="Acid proteases"/>
    <property type="match status" value="1"/>
</dbReference>
<name>A0AAD4TH94_9MAGN</name>
<dbReference type="AlphaFoldDB" id="A0AAD4TH94"/>
<evidence type="ECO:0000313" key="9">
    <source>
        <dbReference type="Proteomes" id="UP001202328"/>
    </source>
</evidence>
<dbReference type="InterPro" id="IPR033121">
    <property type="entry name" value="PEPTIDASE_A1"/>
</dbReference>
<dbReference type="InterPro" id="IPR021109">
    <property type="entry name" value="Peptidase_aspartic_dom_sf"/>
</dbReference>